<name>Q9RZU1_DEIRA</name>
<dbReference type="PIR" id="D75620">
    <property type="entry name" value="D75620"/>
</dbReference>
<dbReference type="EnsemblBacteria" id="AAF12625">
    <property type="protein sequence ID" value="AAF12625"/>
    <property type="gene ID" value="DR_B0022"/>
</dbReference>
<dbReference type="KEGG" id="dra:DR_B0022"/>
<reference evidence="1 2" key="1">
    <citation type="journal article" date="1999" name="Science">
        <title>Genome sequence of the radioresistant bacterium Deinococcus radiodurans R1.</title>
        <authorList>
            <person name="White O."/>
            <person name="Eisen J.A."/>
            <person name="Heidelberg J.F."/>
            <person name="Hickey E.K."/>
            <person name="Peterson J.D."/>
            <person name="Dodson R.J."/>
            <person name="Haft D.H."/>
            <person name="Gwinn M.L."/>
            <person name="Nelson W.C."/>
            <person name="Richardson D.L."/>
            <person name="Moffat K.S."/>
            <person name="Qin H."/>
            <person name="Jiang L."/>
            <person name="Pamphile W."/>
            <person name="Crosby M."/>
            <person name="Shen M."/>
            <person name="Vamathevan J.J."/>
            <person name="Lam P."/>
            <person name="McDonald L."/>
            <person name="Utterback T."/>
            <person name="Zalewski C."/>
            <person name="Makarova K.S."/>
            <person name="Aravind L."/>
            <person name="Daly M.J."/>
            <person name="Minton K.W."/>
            <person name="Fleischmann R.D."/>
            <person name="Ketchum K.A."/>
            <person name="Nelson K.E."/>
            <person name="Salzberg S."/>
            <person name="Smith H.O."/>
            <person name="Venter J.C."/>
            <person name="Fraser C.M."/>
        </authorList>
    </citation>
    <scope>NUCLEOTIDE SEQUENCE [LARGE SCALE GENOMIC DNA]</scope>
    <source>
        <strain evidence="2">ATCC 13939 / DSM 20539 / JCM 16871 / LMG 4051 / NBRC 15346 / NCIMB 9279 / R1 / VKM B-1422</strain>
    </source>
</reference>
<dbReference type="OrthoDB" id="62930at2"/>
<dbReference type="InterPro" id="IPR036390">
    <property type="entry name" value="WH_DNA-bd_sf"/>
</dbReference>
<dbReference type="EMBL" id="AE001826">
    <property type="protein sequence ID" value="AAF12625.1"/>
    <property type="molecule type" value="Genomic_DNA"/>
</dbReference>
<proteinExistence type="predicted"/>
<gene>
    <name evidence="1" type="ordered locus">DR_B0022</name>
</gene>
<protein>
    <recommendedName>
        <fullName evidence="3">HTH iclR-type domain-containing protein</fullName>
    </recommendedName>
</protein>
<dbReference type="SUPFAM" id="SSF46785">
    <property type="entry name" value="Winged helix' DNA-binding domain"/>
    <property type="match status" value="1"/>
</dbReference>
<sequence>MRGECSVSQAAAELGLGLTATYKLTQRFVRLGLVQEVRRERRAGRDLRFYRAPAAFFVPFSVRPLEQMGEDNRRAELQRFEVNLGRAMRASLDEAWGTLTCFTPSGETYYEIVSLRGEVFIPAAEGAPLILSGWNNVALTQQEARELQRDLMALILPYLNREPVGEIYQIGVFMAPDNSPGNA</sequence>
<dbReference type="InParanoid" id="Q9RZU1"/>
<accession>Q9RZU1</accession>
<dbReference type="PATRIC" id="fig|243230.17.peg.19"/>
<keyword evidence="1" id="KW-0614">Plasmid</keyword>
<evidence type="ECO:0000313" key="2">
    <source>
        <dbReference type="Proteomes" id="UP000002524"/>
    </source>
</evidence>
<evidence type="ECO:0008006" key="3">
    <source>
        <dbReference type="Google" id="ProtNLM"/>
    </source>
</evidence>
<dbReference type="Proteomes" id="UP000002524">
    <property type="component" value="Plasmid MP1"/>
</dbReference>
<geneLocation type="plasmid" evidence="2">
    <name>megaplasmid MP1</name>
</geneLocation>
<dbReference type="AlphaFoldDB" id="Q9RZU1"/>
<evidence type="ECO:0000313" key="1">
    <source>
        <dbReference type="EMBL" id="AAF12625.1"/>
    </source>
</evidence>
<organism evidence="1 2">
    <name type="scientific">Deinococcus radiodurans (strain ATCC 13939 / DSM 20539 / JCM 16871 / CCUG 27074 / LMG 4051 / NBRC 15346 / NCIMB 9279 / VKM B-1422 / R1)</name>
    <dbReference type="NCBI Taxonomy" id="243230"/>
    <lineage>
        <taxon>Bacteria</taxon>
        <taxon>Thermotogati</taxon>
        <taxon>Deinococcota</taxon>
        <taxon>Deinococci</taxon>
        <taxon>Deinococcales</taxon>
        <taxon>Deinococcaceae</taxon>
        <taxon>Deinococcus</taxon>
    </lineage>
</organism>
<keyword evidence="2" id="KW-1185">Reference proteome</keyword>
<dbReference type="HOGENOM" id="CLU_1472908_0_0_0"/>